<keyword evidence="3" id="KW-1185">Reference proteome</keyword>
<feature type="compositionally biased region" description="Polar residues" evidence="1">
    <location>
        <begin position="1"/>
        <end position="15"/>
    </location>
</feature>
<dbReference type="AlphaFoldDB" id="A0A4C1ZEH7"/>
<evidence type="ECO:0000313" key="3">
    <source>
        <dbReference type="Proteomes" id="UP000299102"/>
    </source>
</evidence>
<evidence type="ECO:0000313" key="2">
    <source>
        <dbReference type="EMBL" id="GBP86190.1"/>
    </source>
</evidence>
<proteinExistence type="predicted"/>
<sequence length="364" mass="41361">MKYSSVECNSESNCRNPRPSAGESSKLNRSERAGARSLENVLKATNCNDWKCLITYNGRSFLLLCERNWLWMSLPSRGVRASAADVRAHDTKYIHSEGPFMHVLDFNYLMSVECLRLKYHYYLSRAPVATDTLRMVRESFVRPVEHLSHRLVQFVRSGPSGPTFFVPTTEVRREPGARRVRLAGGSLLSGAALVRAIASALRITTMYMRHYAVNLHANYDLLKRQIRRVRKTCGRLIARLRRTALSHGRPRKRVKGKNHSHLRIDNDRLAKKFVGCLSAVARRPAPRAGDFSARASNYLSPAHGAGTPARCHYDRRYDSKPNSNTLLERIRLNPEIVLWAGGTSKYVQMRHVLTERIEFGGDIS</sequence>
<protein>
    <submittedName>
        <fullName evidence="2">Uncharacterized protein</fullName>
    </submittedName>
</protein>
<dbReference type="Proteomes" id="UP000299102">
    <property type="component" value="Unassembled WGS sequence"/>
</dbReference>
<feature type="region of interest" description="Disordered" evidence="1">
    <location>
        <begin position="1"/>
        <end position="31"/>
    </location>
</feature>
<gene>
    <name evidence="2" type="ORF">EVAR_63966_1</name>
</gene>
<name>A0A4C1ZEH7_EUMVA</name>
<organism evidence="2 3">
    <name type="scientific">Eumeta variegata</name>
    <name type="common">Bagworm moth</name>
    <name type="synonym">Eumeta japonica</name>
    <dbReference type="NCBI Taxonomy" id="151549"/>
    <lineage>
        <taxon>Eukaryota</taxon>
        <taxon>Metazoa</taxon>
        <taxon>Ecdysozoa</taxon>
        <taxon>Arthropoda</taxon>
        <taxon>Hexapoda</taxon>
        <taxon>Insecta</taxon>
        <taxon>Pterygota</taxon>
        <taxon>Neoptera</taxon>
        <taxon>Endopterygota</taxon>
        <taxon>Lepidoptera</taxon>
        <taxon>Glossata</taxon>
        <taxon>Ditrysia</taxon>
        <taxon>Tineoidea</taxon>
        <taxon>Psychidae</taxon>
        <taxon>Oiketicinae</taxon>
        <taxon>Eumeta</taxon>
    </lineage>
</organism>
<evidence type="ECO:0000256" key="1">
    <source>
        <dbReference type="SAM" id="MobiDB-lite"/>
    </source>
</evidence>
<accession>A0A4C1ZEH7</accession>
<comment type="caution">
    <text evidence="2">The sequence shown here is derived from an EMBL/GenBank/DDBJ whole genome shotgun (WGS) entry which is preliminary data.</text>
</comment>
<dbReference type="EMBL" id="BGZK01001779">
    <property type="protein sequence ID" value="GBP86190.1"/>
    <property type="molecule type" value="Genomic_DNA"/>
</dbReference>
<reference evidence="2 3" key="1">
    <citation type="journal article" date="2019" name="Commun. Biol.">
        <title>The bagworm genome reveals a unique fibroin gene that provides high tensile strength.</title>
        <authorList>
            <person name="Kono N."/>
            <person name="Nakamura H."/>
            <person name="Ohtoshi R."/>
            <person name="Tomita M."/>
            <person name="Numata K."/>
            <person name="Arakawa K."/>
        </authorList>
    </citation>
    <scope>NUCLEOTIDE SEQUENCE [LARGE SCALE GENOMIC DNA]</scope>
</reference>